<feature type="region of interest" description="Disordered" evidence="1">
    <location>
        <begin position="127"/>
        <end position="208"/>
    </location>
</feature>
<feature type="compositionally biased region" description="Polar residues" evidence="1">
    <location>
        <begin position="21"/>
        <end position="38"/>
    </location>
</feature>
<evidence type="ECO:0000256" key="1">
    <source>
        <dbReference type="SAM" id="MobiDB-lite"/>
    </source>
</evidence>
<dbReference type="EMBL" id="JABCKI010006021">
    <property type="protein sequence ID" value="KAG5635799.1"/>
    <property type="molecule type" value="Genomic_DNA"/>
</dbReference>
<feature type="region of interest" description="Disordered" evidence="1">
    <location>
        <begin position="1"/>
        <end position="58"/>
    </location>
</feature>
<evidence type="ECO:0000313" key="2">
    <source>
        <dbReference type="EMBL" id="KAG5635799.1"/>
    </source>
</evidence>
<reference evidence="2" key="2">
    <citation type="submission" date="2021-10" db="EMBL/GenBank/DDBJ databases">
        <title>Phylogenomics reveals ancestral predisposition of the termite-cultivated fungus Termitomyces towards a domesticated lifestyle.</title>
        <authorList>
            <person name="Auxier B."/>
            <person name="Grum-Grzhimaylo A."/>
            <person name="Cardenas M.E."/>
            <person name="Lodge J.D."/>
            <person name="Laessoe T."/>
            <person name="Pedersen O."/>
            <person name="Smith M.E."/>
            <person name="Kuyper T.W."/>
            <person name="Franco-Molano E.A."/>
            <person name="Baroni T.J."/>
            <person name="Aanen D.K."/>
        </authorList>
    </citation>
    <scope>NUCLEOTIDE SEQUENCE</scope>
    <source>
        <strain evidence="2">D49</strain>
    </source>
</reference>
<name>A0A9P7FPB2_9AGAR</name>
<feature type="compositionally biased region" description="Pro residues" evidence="1">
    <location>
        <begin position="131"/>
        <end position="158"/>
    </location>
</feature>
<organism evidence="2 3">
    <name type="scientific">Sphagnurus paluster</name>
    <dbReference type="NCBI Taxonomy" id="117069"/>
    <lineage>
        <taxon>Eukaryota</taxon>
        <taxon>Fungi</taxon>
        <taxon>Dikarya</taxon>
        <taxon>Basidiomycota</taxon>
        <taxon>Agaricomycotina</taxon>
        <taxon>Agaricomycetes</taxon>
        <taxon>Agaricomycetidae</taxon>
        <taxon>Agaricales</taxon>
        <taxon>Tricholomatineae</taxon>
        <taxon>Lyophyllaceae</taxon>
        <taxon>Sphagnurus</taxon>
    </lineage>
</organism>
<reference evidence="2" key="1">
    <citation type="submission" date="2021-02" db="EMBL/GenBank/DDBJ databases">
        <authorList>
            <person name="Nieuwenhuis M."/>
            <person name="Van De Peppel L.J.J."/>
        </authorList>
    </citation>
    <scope>NUCLEOTIDE SEQUENCE</scope>
    <source>
        <strain evidence="2">D49</strain>
    </source>
</reference>
<feature type="compositionally biased region" description="Polar residues" evidence="1">
    <location>
        <begin position="44"/>
        <end position="58"/>
    </location>
</feature>
<dbReference type="AlphaFoldDB" id="A0A9P7FPB2"/>
<dbReference type="Proteomes" id="UP000717328">
    <property type="component" value="Unassembled WGS sequence"/>
</dbReference>
<sequence>MAKGKRKAPSPAESVRPAPSRPTTPVHQASSHSHSPYQGYTDPQHAQDSTGYDSSEELYQQQEEKYITLHDLCAAIDEKKLTPAESYSQYNYLVIKAILEMFSIRHPNHLRQTLATSEVIQPLIAKANRQPPRPPLTPLPTPGPPSTTPLTRGPPTPPAGALAPAKHHAPPATPAPRSSHAPAAKTPAARAPKCAPPPQTTQPATKPTYATALRLKAPRPRKAHLPTKLVAPPSTKWVVIPNDKSQLRDAAKRPSPHHIVGAINRELQAWAGESIGGVQVANLGDSHILAATWMVGCNLLITATKTHDDRGLATQTYSTIVGNALFPIPAFSNAGITVIPYRLAACLQIKGLPTWDPSTNQPVELTTVYKTLDNLGIFEGVKLINNGPAPSDTLSWARNPATFNAESRPCTVTVRFYNHDGRETGSVLKKAFYLLGHRRRFDKWQPKPLPTKKG</sequence>
<evidence type="ECO:0000313" key="3">
    <source>
        <dbReference type="Proteomes" id="UP000717328"/>
    </source>
</evidence>
<comment type="caution">
    <text evidence="2">The sequence shown here is derived from an EMBL/GenBank/DDBJ whole genome shotgun (WGS) entry which is preliminary data.</text>
</comment>
<accession>A0A9P7FPB2</accession>
<protein>
    <submittedName>
        <fullName evidence="2">Uncharacterized protein</fullName>
    </submittedName>
</protein>
<feature type="compositionally biased region" description="Low complexity" evidence="1">
    <location>
        <begin position="175"/>
        <end position="193"/>
    </location>
</feature>
<proteinExistence type="predicted"/>
<gene>
    <name evidence="2" type="ORF">H0H81_010071</name>
</gene>
<keyword evidence="3" id="KW-1185">Reference proteome</keyword>